<dbReference type="SUPFAM" id="SSF103473">
    <property type="entry name" value="MFS general substrate transporter"/>
    <property type="match status" value="1"/>
</dbReference>
<feature type="transmembrane region" description="Helical" evidence="7">
    <location>
        <begin position="182"/>
        <end position="203"/>
    </location>
</feature>
<feature type="transmembrane region" description="Helical" evidence="7">
    <location>
        <begin position="297"/>
        <end position="316"/>
    </location>
</feature>
<feature type="transmembrane region" description="Helical" evidence="7">
    <location>
        <begin position="156"/>
        <end position="176"/>
    </location>
</feature>
<dbReference type="PANTHER" id="PTHR23517">
    <property type="entry name" value="RESISTANCE PROTEIN MDTM, PUTATIVE-RELATED-RELATED"/>
    <property type="match status" value="1"/>
</dbReference>
<dbReference type="GO" id="GO:0005886">
    <property type="term" value="C:plasma membrane"/>
    <property type="evidence" value="ECO:0007669"/>
    <property type="project" value="UniProtKB-SubCell"/>
</dbReference>
<reference evidence="9 10" key="1">
    <citation type="submission" date="2017-06" db="EMBL/GenBank/DDBJ databases">
        <authorList>
            <person name="Kim H.J."/>
            <person name="Triplett B.A."/>
        </authorList>
    </citation>
    <scope>NUCLEOTIDE SEQUENCE [LARGE SCALE GENOMIC DNA]</scope>
    <source>
        <strain evidence="9 10">DSM 45207</strain>
    </source>
</reference>
<feature type="transmembrane region" description="Helical" evidence="7">
    <location>
        <begin position="397"/>
        <end position="417"/>
    </location>
</feature>
<keyword evidence="2" id="KW-0813">Transport</keyword>
<organism evidence="9 10">
    <name type="scientific">Haloechinothrix alba</name>
    <dbReference type="NCBI Taxonomy" id="664784"/>
    <lineage>
        <taxon>Bacteria</taxon>
        <taxon>Bacillati</taxon>
        <taxon>Actinomycetota</taxon>
        <taxon>Actinomycetes</taxon>
        <taxon>Pseudonocardiales</taxon>
        <taxon>Pseudonocardiaceae</taxon>
        <taxon>Haloechinothrix</taxon>
    </lineage>
</organism>
<dbReference type="OrthoDB" id="3285778at2"/>
<proteinExistence type="predicted"/>
<feature type="transmembrane region" description="Helical" evidence="7">
    <location>
        <begin position="362"/>
        <end position="385"/>
    </location>
</feature>
<dbReference type="Pfam" id="PF07690">
    <property type="entry name" value="MFS_1"/>
    <property type="match status" value="1"/>
</dbReference>
<evidence type="ECO:0000313" key="10">
    <source>
        <dbReference type="Proteomes" id="UP000198348"/>
    </source>
</evidence>
<keyword evidence="6 7" id="KW-0472">Membrane</keyword>
<feature type="transmembrane region" description="Helical" evidence="7">
    <location>
        <begin position="21"/>
        <end position="43"/>
    </location>
</feature>
<evidence type="ECO:0000256" key="4">
    <source>
        <dbReference type="ARBA" id="ARBA00022692"/>
    </source>
</evidence>
<dbReference type="InterPro" id="IPR020846">
    <property type="entry name" value="MFS_dom"/>
</dbReference>
<evidence type="ECO:0000256" key="6">
    <source>
        <dbReference type="ARBA" id="ARBA00023136"/>
    </source>
</evidence>
<dbReference type="Proteomes" id="UP000198348">
    <property type="component" value="Unassembled WGS sequence"/>
</dbReference>
<dbReference type="GO" id="GO:0022857">
    <property type="term" value="F:transmembrane transporter activity"/>
    <property type="evidence" value="ECO:0007669"/>
    <property type="project" value="InterPro"/>
</dbReference>
<keyword evidence="10" id="KW-1185">Reference proteome</keyword>
<feature type="domain" description="Major facilitator superfamily (MFS) profile" evidence="8">
    <location>
        <begin position="24"/>
        <end position="421"/>
    </location>
</feature>
<dbReference type="RefSeq" id="WP_089300047.1">
    <property type="nucleotide sequence ID" value="NZ_FZNW01000003.1"/>
</dbReference>
<dbReference type="InterPro" id="IPR036259">
    <property type="entry name" value="MFS_trans_sf"/>
</dbReference>
<feature type="transmembrane region" description="Helical" evidence="7">
    <location>
        <begin position="322"/>
        <end position="342"/>
    </location>
</feature>
<comment type="subcellular location">
    <subcellularLocation>
        <location evidence="1">Cell membrane</location>
        <topology evidence="1">Multi-pass membrane protein</topology>
    </subcellularLocation>
</comment>
<evidence type="ECO:0000256" key="1">
    <source>
        <dbReference type="ARBA" id="ARBA00004651"/>
    </source>
</evidence>
<dbReference type="InterPro" id="IPR050171">
    <property type="entry name" value="MFS_Transporters"/>
</dbReference>
<gene>
    <name evidence="9" type="ORF">SAMN06265360_103197</name>
</gene>
<evidence type="ECO:0000256" key="5">
    <source>
        <dbReference type="ARBA" id="ARBA00022989"/>
    </source>
</evidence>
<evidence type="ECO:0000259" key="8">
    <source>
        <dbReference type="PROSITE" id="PS50850"/>
    </source>
</evidence>
<dbReference type="CDD" id="cd17329">
    <property type="entry name" value="MFS_MdtH_MDR_like"/>
    <property type="match status" value="1"/>
</dbReference>
<feature type="transmembrane region" description="Helical" evidence="7">
    <location>
        <begin position="115"/>
        <end position="136"/>
    </location>
</feature>
<feature type="transmembrane region" description="Helical" evidence="7">
    <location>
        <begin position="263"/>
        <end position="285"/>
    </location>
</feature>
<feature type="transmembrane region" description="Helical" evidence="7">
    <location>
        <begin position="223"/>
        <end position="243"/>
    </location>
</feature>
<dbReference type="InterPro" id="IPR011701">
    <property type="entry name" value="MFS"/>
</dbReference>
<keyword evidence="4 7" id="KW-0812">Transmembrane</keyword>
<evidence type="ECO:0000256" key="3">
    <source>
        <dbReference type="ARBA" id="ARBA00022475"/>
    </source>
</evidence>
<keyword evidence="3" id="KW-1003">Cell membrane</keyword>
<dbReference type="EMBL" id="FZNW01000003">
    <property type="protein sequence ID" value="SNR36126.1"/>
    <property type="molecule type" value="Genomic_DNA"/>
</dbReference>
<dbReference type="AlphaFoldDB" id="A0A238VPH8"/>
<dbReference type="PANTHER" id="PTHR23517:SF2">
    <property type="entry name" value="MULTIDRUG RESISTANCE PROTEIN MDTH"/>
    <property type="match status" value="1"/>
</dbReference>
<dbReference type="PROSITE" id="PS50850">
    <property type="entry name" value="MFS"/>
    <property type="match status" value="1"/>
</dbReference>
<protein>
    <submittedName>
        <fullName evidence="9">Major Facilitator Superfamily protein</fullName>
    </submittedName>
</protein>
<evidence type="ECO:0000256" key="7">
    <source>
        <dbReference type="SAM" id="Phobius"/>
    </source>
</evidence>
<evidence type="ECO:0000256" key="2">
    <source>
        <dbReference type="ARBA" id="ARBA00022448"/>
    </source>
</evidence>
<dbReference type="Gene3D" id="1.20.1250.20">
    <property type="entry name" value="MFS general substrate transporter like domains"/>
    <property type="match status" value="1"/>
</dbReference>
<sequence>MIATLRRVRSRWFRLAELGELPGVVRLLVISQLVFNIGFYLVVPYLFGHMAGDLALAGWMVGLVLGLRTFSQQGLFFLGGALADRFGPKPMVLLGCALRVLGFLLLGQAGSAPGIVVGALLTGVAAALFSPAVEALLAREAGALDRSGGARRSDVFALFAVAGELGAVVGPMLGALLLLADFTVVCTVAAGIFVAVALAHLRWLPGHGGAHDPEPILFGWRSVLANGTFLVFAAGYAGYLVSYNQLYLALPAELRRATGSEAALGWLFALSSVMVVAGQLPATAWARRRLGSDRGMVVGLLGMAAGFLVVAVVAFFPPAAGPVAVVPAIAMVVLLTLGQMLAVPFAKDVVARLAAERRLGTYFGLVHSVGGAAVLAGSTVTGALLDVSDSPGLGSASAWIVLTAVPLAGAAAMGVLARRGALSPAHRTASADGGDG</sequence>
<feature type="transmembrane region" description="Helical" evidence="7">
    <location>
        <begin position="49"/>
        <end position="70"/>
    </location>
</feature>
<accession>A0A238VPH8</accession>
<feature type="transmembrane region" description="Helical" evidence="7">
    <location>
        <begin position="91"/>
        <end position="109"/>
    </location>
</feature>
<name>A0A238VPH8_9PSEU</name>
<keyword evidence="5 7" id="KW-1133">Transmembrane helix</keyword>
<evidence type="ECO:0000313" key="9">
    <source>
        <dbReference type="EMBL" id="SNR36126.1"/>
    </source>
</evidence>